<dbReference type="RefSeq" id="XP_005769005.1">
    <property type="nucleotide sequence ID" value="XM_005768948.1"/>
</dbReference>
<dbReference type="EnsemblProtists" id="EOD42054">
    <property type="protein sequence ID" value="EOD42054"/>
    <property type="gene ID" value="EMIHUDRAFT_194743"/>
</dbReference>
<keyword evidence="2" id="KW-1133">Transmembrane helix</keyword>
<dbReference type="HOGENOM" id="CLU_1921033_0_0_1"/>
<dbReference type="KEGG" id="ehx:EMIHUDRAFT_194750"/>
<accession>A0A0D3IZ91</accession>
<reference evidence="4" key="1">
    <citation type="journal article" date="2013" name="Nature">
        <title>Pan genome of the phytoplankton Emiliania underpins its global distribution.</title>
        <authorList>
            <person name="Read B.A."/>
            <person name="Kegel J."/>
            <person name="Klute M.J."/>
            <person name="Kuo A."/>
            <person name="Lefebvre S.C."/>
            <person name="Maumus F."/>
            <person name="Mayer C."/>
            <person name="Miller J."/>
            <person name="Monier A."/>
            <person name="Salamov A."/>
            <person name="Young J."/>
            <person name="Aguilar M."/>
            <person name="Claverie J.M."/>
            <person name="Frickenhaus S."/>
            <person name="Gonzalez K."/>
            <person name="Herman E.K."/>
            <person name="Lin Y.C."/>
            <person name="Napier J."/>
            <person name="Ogata H."/>
            <person name="Sarno A.F."/>
            <person name="Shmutz J."/>
            <person name="Schroeder D."/>
            <person name="de Vargas C."/>
            <person name="Verret F."/>
            <person name="von Dassow P."/>
            <person name="Valentin K."/>
            <person name="Van de Peer Y."/>
            <person name="Wheeler G."/>
            <person name="Dacks J.B."/>
            <person name="Delwiche C.F."/>
            <person name="Dyhrman S.T."/>
            <person name="Glockner G."/>
            <person name="John U."/>
            <person name="Richards T."/>
            <person name="Worden A.Z."/>
            <person name="Zhang X."/>
            <person name="Grigoriev I.V."/>
            <person name="Allen A.E."/>
            <person name="Bidle K."/>
            <person name="Borodovsky M."/>
            <person name="Bowler C."/>
            <person name="Brownlee C."/>
            <person name="Cock J.M."/>
            <person name="Elias M."/>
            <person name="Gladyshev V.N."/>
            <person name="Groth M."/>
            <person name="Guda C."/>
            <person name="Hadaegh A."/>
            <person name="Iglesias-Rodriguez M.D."/>
            <person name="Jenkins J."/>
            <person name="Jones B.M."/>
            <person name="Lawson T."/>
            <person name="Leese F."/>
            <person name="Lindquist E."/>
            <person name="Lobanov A."/>
            <person name="Lomsadze A."/>
            <person name="Malik S.B."/>
            <person name="Marsh M.E."/>
            <person name="Mackinder L."/>
            <person name="Mock T."/>
            <person name="Mueller-Roeber B."/>
            <person name="Pagarete A."/>
            <person name="Parker M."/>
            <person name="Probert I."/>
            <person name="Quesneville H."/>
            <person name="Raines C."/>
            <person name="Rensing S.A."/>
            <person name="Riano-Pachon D.M."/>
            <person name="Richier S."/>
            <person name="Rokitta S."/>
            <person name="Shiraiwa Y."/>
            <person name="Soanes D.M."/>
            <person name="van der Giezen M."/>
            <person name="Wahlund T.M."/>
            <person name="Williams B."/>
            <person name="Wilson W."/>
            <person name="Wolfe G."/>
            <person name="Wurch L.L."/>
        </authorList>
    </citation>
    <scope>NUCLEOTIDE SEQUENCE</scope>
</reference>
<comment type="subcellular location">
    <subcellularLocation>
        <location evidence="1">Membrane</location>
        <topology evidence="1">Multi-pass membrane protein</topology>
    </subcellularLocation>
</comment>
<dbReference type="PaxDb" id="2903-EOD16576"/>
<dbReference type="GeneID" id="17287324"/>
<dbReference type="KEGG" id="ehx:EMIHUDRAFT_244952"/>
<sequence>MSNASMIPFCGLITNAILLVCGYLSFKALESEAGDDDTKWLTFWFVYSLLAFIESIADYVLFIIPFYNEIKLGAVVFLALGGAKLVYKMLRPILLKHQAAIDDSLGGVMDKVKDAGGAAMSAAQSAAMGKKD</sequence>
<dbReference type="EnsemblProtists" id="EOD42059">
    <property type="protein sequence ID" value="EOD42059"/>
    <property type="gene ID" value="EMIHUDRAFT_194750"/>
</dbReference>
<dbReference type="InterPro" id="IPR004345">
    <property type="entry name" value="TB2_DP1_HVA22"/>
</dbReference>
<feature type="transmembrane region" description="Helical" evidence="2">
    <location>
        <begin position="41"/>
        <end position="64"/>
    </location>
</feature>
<dbReference type="RefSeq" id="XP_005794488.1">
    <property type="nucleotide sequence ID" value="XM_005794431.1"/>
</dbReference>
<dbReference type="AlphaFoldDB" id="A0A0D3IZ91"/>
<feature type="transmembrane region" description="Helical" evidence="2">
    <location>
        <begin position="6"/>
        <end position="29"/>
    </location>
</feature>
<dbReference type="Pfam" id="PF03134">
    <property type="entry name" value="TB2_DP1_HVA22"/>
    <property type="match status" value="1"/>
</dbReference>
<protein>
    <submittedName>
        <fullName evidence="3">Uncharacterized protein</fullName>
    </submittedName>
</protein>
<name>A0A0D3IZ91_EMIH1</name>
<dbReference type="GO" id="GO:0016020">
    <property type="term" value="C:membrane"/>
    <property type="evidence" value="ECO:0007669"/>
    <property type="project" value="UniProtKB-SubCell"/>
</dbReference>
<proteinExistence type="inferred from homology"/>
<reference evidence="3" key="2">
    <citation type="submission" date="2024-10" db="UniProtKB">
        <authorList>
            <consortium name="EnsemblProtists"/>
        </authorList>
    </citation>
    <scope>IDENTIFICATION</scope>
</reference>
<keyword evidence="2" id="KW-0472">Membrane</keyword>
<dbReference type="eggNOG" id="KOG1725">
    <property type="taxonomic scope" value="Eukaryota"/>
</dbReference>
<organism evidence="3 4">
    <name type="scientific">Emiliania huxleyi (strain CCMP1516)</name>
    <dbReference type="NCBI Taxonomy" id="280463"/>
    <lineage>
        <taxon>Eukaryota</taxon>
        <taxon>Haptista</taxon>
        <taxon>Haptophyta</taxon>
        <taxon>Prymnesiophyceae</taxon>
        <taxon>Isochrysidales</taxon>
        <taxon>Noelaerhabdaceae</taxon>
        <taxon>Emiliania</taxon>
    </lineage>
</organism>
<evidence type="ECO:0000313" key="4">
    <source>
        <dbReference type="Proteomes" id="UP000013827"/>
    </source>
</evidence>
<evidence type="ECO:0000313" key="3">
    <source>
        <dbReference type="EnsemblProtists" id="EOD16576"/>
    </source>
</evidence>
<comment type="similarity">
    <text evidence="1">Belongs to the DP1 family.</text>
</comment>
<dbReference type="KEGG" id="ehx:EMIHUDRAFT_194743"/>
<keyword evidence="4" id="KW-1185">Reference proteome</keyword>
<dbReference type="RefSeq" id="XP_005794483.1">
    <property type="nucleotide sequence ID" value="XM_005794426.1"/>
</dbReference>
<dbReference type="EnsemblProtists" id="EOD16576">
    <property type="protein sequence ID" value="EOD16576"/>
    <property type="gene ID" value="EMIHUDRAFT_244952"/>
</dbReference>
<evidence type="ECO:0000256" key="1">
    <source>
        <dbReference type="RuleBase" id="RU362006"/>
    </source>
</evidence>
<dbReference type="PANTHER" id="PTHR12300">
    <property type="entry name" value="HVA22-LIKE PROTEINS"/>
    <property type="match status" value="1"/>
</dbReference>
<dbReference type="GeneID" id="17262724"/>
<dbReference type="GeneID" id="17287329"/>
<keyword evidence="2" id="KW-0812">Transmembrane</keyword>
<evidence type="ECO:0000256" key="2">
    <source>
        <dbReference type="SAM" id="Phobius"/>
    </source>
</evidence>
<dbReference type="Proteomes" id="UP000013827">
    <property type="component" value="Unassembled WGS sequence"/>
</dbReference>